<dbReference type="InterPro" id="IPR029069">
    <property type="entry name" value="HotDog_dom_sf"/>
</dbReference>
<dbReference type="AlphaFoldDB" id="A0A840P7A8"/>
<dbReference type="CDD" id="cd03451">
    <property type="entry name" value="FkbR2"/>
    <property type="match status" value="1"/>
</dbReference>
<sequence length="346" mass="36342">MPENPARSQVDGPYFEDLRTGARFDAAPAVTLTEGLAAAHQAITGCRLPLCLDHELARRVLGGPGPLAAPALVWDIAIGQSTLATHTVVANLFYRGVVFRRAPRLGDTLRTVTEVAGLRQNTRRPGRAPTGLAALRVSTVDQHGRPVLDFWRCAMLPLRDGDLDTGHSDDMSAIGSPATESPAVGAGPGHDDLAAVTAGWDLAAYRSALPGPHFAALSPGTVLDVAGGDVVSSAPELARLTLNIAKVHHDAAAGGERLVYGGHTIGIALHQAVRALPGIVTVAGWHGCDHLGPVRENDTLRSSVEIERLDPLPQGGLAHLRSRVRAIRPGAEPADVLDWRFVAVLA</sequence>
<accession>A0A840P7A8</accession>
<evidence type="ECO:0000313" key="1">
    <source>
        <dbReference type="EMBL" id="MBB5133330.1"/>
    </source>
</evidence>
<keyword evidence="2" id="KW-1185">Reference proteome</keyword>
<organism evidence="1 2">
    <name type="scientific">Thermocatellispora tengchongensis</name>
    <dbReference type="NCBI Taxonomy" id="1073253"/>
    <lineage>
        <taxon>Bacteria</taxon>
        <taxon>Bacillati</taxon>
        <taxon>Actinomycetota</taxon>
        <taxon>Actinomycetes</taxon>
        <taxon>Streptosporangiales</taxon>
        <taxon>Streptosporangiaceae</taxon>
        <taxon>Thermocatellispora</taxon>
    </lineage>
</organism>
<dbReference type="SUPFAM" id="SSF54637">
    <property type="entry name" value="Thioesterase/thiol ester dehydrase-isomerase"/>
    <property type="match status" value="2"/>
</dbReference>
<dbReference type="InterPro" id="IPR052342">
    <property type="entry name" value="MCH/BMMD"/>
</dbReference>
<proteinExistence type="predicted"/>
<dbReference type="PANTHER" id="PTHR43664">
    <property type="entry name" value="MONOAMINE OXIDASE-RELATED"/>
    <property type="match status" value="1"/>
</dbReference>
<gene>
    <name evidence="1" type="ORF">HNP84_003056</name>
</gene>
<dbReference type="EMBL" id="JACHGN010000006">
    <property type="protein sequence ID" value="MBB5133330.1"/>
    <property type="molecule type" value="Genomic_DNA"/>
</dbReference>
<dbReference type="Gene3D" id="3.10.129.10">
    <property type="entry name" value="Hotdog Thioesterase"/>
    <property type="match status" value="2"/>
</dbReference>
<dbReference type="RefSeq" id="WP_185050319.1">
    <property type="nucleotide sequence ID" value="NZ_BAABIX010000001.1"/>
</dbReference>
<protein>
    <submittedName>
        <fullName evidence="1">Acyl dehydratase</fullName>
    </submittedName>
</protein>
<dbReference type="PANTHER" id="PTHR43664:SF1">
    <property type="entry name" value="BETA-METHYLMALYL-COA DEHYDRATASE"/>
    <property type="match status" value="1"/>
</dbReference>
<comment type="caution">
    <text evidence="1">The sequence shown here is derived from an EMBL/GenBank/DDBJ whole genome shotgun (WGS) entry which is preliminary data.</text>
</comment>
<evidence type="ECO:0000313" key="2">
    <source>
        <dbReference type="Proteomes" id="UP000578449"/>
    </source>
</evidence>
<dbReference type="Proteomes" id="UP000578449">
    <property type="component" value="Unassembled WGS sequence"/>
</dbReference>
<name>A0A840P7A8_9ACTN</name>
<reference evidence="1 2" key="1">
    <citation type="submission" date="2020-08" db="EMBL/GenBank/DDBJ databases">
        <title>Genomic Encyclopedia of Type Strains, Phase IV (KMG-IV): sequencing the most valuable type-strain genomes for metagenomic binning, comparative biology and taxonomic classification.</title>
        <authorList>
            <person name="Goeker M."/>
        </authorList>
    </citation>
    <scope>NUCLEOTIDE SEQUENCE [LARGE SCALE GENOMIC DNA]</scope>
    <source>
        <strain evidence="1 2">DSM 45615</strain>
    </source>
</reference>